<proteinExistence type="predicted"/>
<evidence type="ECO:0000313" key="2">
    <source>
        <dbReference type="Proteomes" id="UP000051217"/>
    </source>
</evidence>
<comment type="caution">
    <text evidence="1">The sequence shown here is derived from an EMBL/GenBank/DDBJ whole genome shotgun (WGS) entry which is preliminary data.</text>
</comment>
<sequence length="50" mass="5747">MTHLPIIPVVLNCNKAKKRVTDHLRTVTLPTNVWQKAANYAYQIIVWVTS</sequence>
<name>A0ABR5PIS2_9LACO</name>
<evidence type="ECO:0000313" key="1">
    <source>
        <dbReference type="EMBL" id="KRM25609.1"/>
    </source>
</evidence>
<accession>A0ABR5PIS2</accession>
<gene>
    <name evidence="1" type="ORF">FC65_GL000293</name>
</gene>
<protein>
    <submittedName>
        <fullName evidence="1">Uncharacterized protein</fullName>
    </submittedName>
</protein>
<organism evidence="1 2">
    <name type="scientific">Ligilactobacillus acidipiscis DSM 15836</name>
    <dbReference type="NCBI Taxonomy" id="1423716"/>
    <lineage>
        <taxon>Bacteria</taxon>
        <taxon>Bacillati</taxon>
        <taxon>Bacillota</taxon>
        <taxon>Bacilli</taxon>
        <taxon>Lactobacillales</taxon>
        <taxon>Lactobacillaceae</taxon>
        <taxon>Ligilactobacillus</taxon>
    </lineage>
</organism>
<dbReference type="EMBL" id="AZFI01000123">
    <property type="protein sequence ID" value="KRM25609.1"/>
    <property type="molecule type" value="Genomic_DNA"/>
</dbReference>
<keyword evidence="2" id="KW-1185">Reference proteome</keyword>
<reference evidence="1 2" key="1">
    <citation type="journal article" date="2015" name="Genome Announc.">
        <title>Expanding the biotechnology potential of lactobacilli through comparative genomics of 213 strains and associated genera.</title>
        <authorList>
            <person name="Sun Z."/>
            <person name="Harris H.M."/>
            <person name="McCann A."/>
            <person name="Guo C."/>
            <person name="Argimon S."/>
            <person name="Zhang W."/>
            <person name="Yang X."/>
            <person name="Jeffery I.B."/>
            <person name="Cooney J.C."/>
            <person name="Kagawa T.F."/>
            <person name="Liu W."/>
            <person name="Song Y."/>
            <person name="Salvetti E."/>
            <person name="Wrobel A."/>
            <person name="Rasinkangas P."/>
            <person name="Parkhill J."/>
            <person name="Rea M.C."/>
            <person name="O'Sullivan O."/>
            <person name="Ritari J."/>
            <person name="Douillard F.P."/>
            <person name="Paul Ross R."/>
            <person name="Yang R."/>
            <person name="Briner A.E."/>
            <person name="Felis G.E."/>
            <person name="de Vos W.M."/>
            <person name="Barrangou R."/>
            <person name="Klaenhammer T.R."/>
            <person name="Caufield P.W."/>
            <person name="Cui Y."/>
            <person name="Zhang H."/>
            <person name="O'Toole P.W."/>
        </authorList>
    </citation>
    <scope>NUCLEOTIDE SEQUENCE [LARGE SCALE GENOMIC DNA]</scope>
    <source>
        <strain evidence="1 2">DSM 15836</strain>
    </source>
</reference>
<dbReference type="Proteomes" id="UP000051217">
    <property type="component" value="Unassembled WGS sequence"/>
</dbReference>